<accession>A0A1J6I5R0</accession>
<keyword evidence="1" id="KW-1133">Transmembrane helix</keyword>
<keyword evidence="1" id="KW-0472">Membrane</keyword>
<evidence type="ECO:0000313" key="2">
    <source>
        <dbReference type="EMBL" id="OIS94242.1"/>
    </source>
</evidence>
<organism evidence="2 3">
    <name type="scientific">Brucella cytisi</name>
    <dbReference type="NCBI Taxonomy" id="407152"/>
    <lineage>
        <taxon>Bacteria</taxon>
        <taxon>Pseudomonadati</taxon>
        <taxon>Pseudomonadota</taxon>
        <taxon>Alphaproteobacteria</taxon>
        <taxon>Hyphomicrobiales</taxon>
        <taxon>Brucellaceae</taxon>
        <taxon>Brucella/Ochrobactrum group</taxon>
        <taxon>Brucella</taxon>
    </lineage>
</organism>
<evidence type="ECO:0000256" key="1">
    <source>
        <dbReference type="SAM" id="Phobius"/>
    </source>
</evidence>
<gene>
    <name evidence="2" type="ORF">BLA27_06935</name>
</gene>
<feature type="transmembrane region" description="Helical" evidence="1">
    <location>
        <begin position="85"/>
        <end position="103"/>
    </location>
</feature>
<dbReference type="AlphaFoldDB" id="A0A1J6I5R0"/>
<proteinExistence type="predicted"/>
<dbReference type="Proteomes" id="UP000182985">
    <property type="component" value="Unassembled WGS sequence"/>
</dbReference>
<evidence type="ECO:0000313" key="3">
    <source>
        <dbReference type="Proteomes" id="UP000182985"/>
    </source>
</evidence>
<sequence>MTLADWGVTTAGIAFGLFAGLIIGGMIILLYSGLWMLVILALPLLLLQLLFEGLLAGLVALWHRWRGRPPEAEPVAIAPAVSPRLRRYSFTIGFVIGTVYGLATMPPL</sequence>
<keyword evidence="3" id="KW-1185">Reference proteome</keyword>
<name>A0A1J6I5R0_9HYPH</name>
<feature type="transmembrane region" description="Helical" evidence="1">
    <location>
        <begin position="37"/>
        <end position="65"/>
    </location>
</feature>
<feature type="transmembrane region" description="Helical" evidence="1">
    <location>
        <begin position="6"/>
        <end position="30"/>
    </location>
</feature>
<reference evidence="2 3" key="1">
    <citation type="submission" date="2016-10" db="EMBL/GenBank/DDBJ databases">
        <title>The Draft Genome Sequence of the Potato Rhizosphere Bacteria Ochrobactrum sp. IPA7.2.</title>
        <authorList>
            <person name="Gogoleva N.E."/>
            <person name="Khlopko Y.A."/>
            <person name="Burygin G.L."/>
            <person name="Plotnikov A.O."/>
        </authorList>
    </citation>
    <scope>NUCLEOTIDE SEQUENCE [LARGE SCALE GENOMIC DNA]</scope>
    <source>
        <strain evidence="2 3">IPA7.2</strain>
    </source>
</reference>
<keyword evidence="1" id="KW-0812">Transmembrane</keyword>
<dbReference type="EMBL" id="MOEC01000005">
    <property type="protein sequence ID" value="OIS94242.1"/>
    <property type="molecule type" value="Genomic_DNA"/>
</dbReference>
<protein>
    <submittedName>
        <fullName evidence="2">Uncharacterized protein</fullName>
    </submittedName>
</protein>
<comment type="caution">
    <text evidence="2">The sequence shown here is derived from an EMBL/GenBank/DDBJ whole genome shotgun (WGS) entry which is preliminary data.</text>
</comment>